<evidence type="ECO:0000256" key="1">
    <source>
        <dbReference type="ARBA" id="ARBA00004477"/>
    </source>
</evidence>
<dbReference type="OrthoDB" id="5988002at2759"/>
<feature type="transmembrane region" description="Helical" evidence="8">
    <location>
        <begin position="14"/>
        <end position="32"/>
    </location>
</feature>
<dbReference type="Pfam" id="PF06762">
    <property type="entry name" value="LMF1"/>
    <property type="match status" value="1"/>
</dbReference>
<feature type="domain" description="Lipase maturation factor 1/2 C-terminal" evidence="10">
    <location>
        <begin position="325"/>
        <end position="467"/>
    </location>
</feature>
<feature type="transmembrane region" description="Helical" evidence="8">
    <location>
        <begin position="184"/>
        <end position="213"/>
    </location>
</feature>
<proteinExistence type="inferred from homology"/>
<name>A0A7L1NHS4_RHICY</name>
<dbReference type="InterPro" id="IPR057433">
    <property type="entry name" value="LMF1/2_C"/>
</dbReference>
<dbReference type="EMBL" id="VXBP01006258">
    <property type="protein sequence ID" value="NXN99268.1"/>
    <property type="molecule type" value="Genomic_DNA"/>
</dbReference>
<evidence type="ECO:0000313" key="11">
    <source>
        <dbReference type="EMBL" id="NXN99268.1"/>
    </source>
</evidence>
<feature type="transmembrane region" description="Helical" evidence="8">
    <location>
        <begin position="101"/>
        <end position="125"/>
    </location>
</feature>
<dbReference type="PANTHER" id="PTHR14463">
    <property type="entry name" value="LIPASE MATURATION FACTOR"/>
    <property type="match status" value="1"/>
</dbReference>
<evidence type="ECO:0000313" key="12">
    <source>
        <dbReference type="Proteomes" id="UP000565785"/>
    </source>
</evidence>
<dbReference type="AlphaFoldDB" id="A0A7L1NHS4"/>
<dbReference type="GO" id="GO:0005789">
    <property type="term" value="C:endoplasmic reticulum membrane"/>
    <property type="evidence" value="ECO:0007669"/>
    <property type="project" value="UniProtKB-SubCell"/>
</dbReference>
<protein>
    <recommendedName>
        <fullName evidence="8">Lipase maturation factor</fullName>
    </recommendedName>
</protein>
<feature type="non-terminal residue" evidence="11">
    <location>
        <position position="486"/>
    </location>
</feature>
<keyword evidence="12" id="KW-1185">Reference proteome</keyword>
<feature type="transmembrane region" description="Helical" evidence="8">
    <location>
        <begin position="137"/>
        <end position="164"/>
    </location>
</feature>
<dbReference type="PANTHER" id="PTHR14463:SF5">
    <property type="entry name" value="LIPASE MATURATION FACTOR 2"/>
    <property type="match status" value="1"/>
</dbReference>
<organism evidence="11 12">
    <name type="scientific">Rhinopomastus cyanomelas</name>
    <name type="common">Common scimitarbill</name>
    <dbReference type="NCBI Taxonomy" id="113115"/>
    <lineage>
        <taxon>Eukaryota</taxon>
        <taxon>Metazoa</taxon>
        <taxon>Chordata</taxon>
        <taxon>Craniata</taxon>
        <taxon>Vertebrata</taxon>
        <taxon>Euteleostomi</taxon>
        <taxon>Archelosauria</taxon>
        <taxon>Archosauria</taxon>
        <taxon>Dinosauria</taxon>
        <taxon>Saurischia</taxon>
        <taxon>Theropoda</taxon>
        <taxon>Coelurosauria</taxon>
        <taxon>Aves</taxon>
        <taxon>Neognathae</taxon>
        <taxon>Neoaves</taxon>
        <taxon>Telluraves</taxon>
        <taxon>Coraciimorphae</taxon>
        <taxon>Bucerotiformes</taxon>
        <taxon>Rhinopomastidae</taxon>
        <taxon>Rhinopomastus</taxon>
    </lineage>
</organism>
<evidence type="ECO:0000259" key="10">
    <source>
        <dbReference type="Pfam" id="PF25179"/>
    </source>
</evidence>
<feature type="transmembrane region" description="Helical" evidence="8">
    <location>
        <begin position="44"/>
        <end position="63"/>
    </location>
</feature>
<keyword evidence="3 8" id="KW-0812">Transmembrane</keyword>
<evidence type="ECO:0000259" key="9">
    <source>
        <dbReference type="Pfam" id="PF06762"/>
    </source>
</evidence>
<keyword evidence="6 8" id="KW-0472">Membrane</keyword>
<keyword evidence="7" id="KW-0325">Glycoprotein</keyword>
<keyword evidence="5 8" id="KW-1133">Transmembrane helix</keyword>
<evidence type="ECO:0000256" key="6">
    <source>
        <dbReference type="ARBA" id="ARBA00023136"/>
    </source>
</evidence>
<dbReference type="InterPro" id="IPR057434">
    <property type="entry name" value="LMF1/2_N"/>
</dbReference>
<comment type="function">
    <text evidence="8">Involved in the maturation of specific proteins in the endoplasmic reticulum.</text>
</comment>
<comment type="caution">
    <text evidence="11">The sequence shown here is derived from an EMBL/GenBank/DDBJ whole genome shotgun (WGS) entry which is preliminary data.</text>
</comment>
<evidence type="ECO:0000256" key="2">
    <source>
        <dbReference type="ARBA" id="ARBA00005512"/>
    </source>
</evidence>
<evidence type="ECO:0000256" key="7">
    <source>
        <dbReference type="ARBA" id="ARBA00023180"/>
    </source>
</evidence>
<dbReference type="GO" id="GO:0051604">
    <property type="term" value="P:protein maturation"/>
    <property type="evidence" value="ECO:0007669"/>
    <property type="project" value="InterPro"/>
</dbReference>
<accession>A0A7L1NHS4</accession>
<dbReference type="Proteomes" id="UP000565785">
    <property type="component" value="Unassembled WGS sequence"/>
</dbReference>
<evidence type="ECO:0000256" key="5">
    <source>
        <dbReference type="ARBA" id="ARBA00022989"/>
    </source>
</evidence>
<evidence type="ECO:0000256" key="3">
    <source>
        <dbReference type="ARBA" id="ARBA00022692"/>
    </source>
</evidence>
<comment type="subcellular location">
    <subcellularLocation>
        <location evidence="1 8">Endoplasmic reticulum membrane</location>
        <topology evidence="1 8">Multi-pass membrane protein</topology>
    </subcellularLocation>
</comment>
<sequence length="486" mass="55500">QVGQVFLYFQWDSLLLEAGFLAVLVAPLRLLPGGGGGWRPHDSVTFWLLRWLLFRLMFASGVVKLTSRCPTWWGLTALTYHFESQCLPTPGAWFAHQLPVWLLKLGVVGTFVIEIAGPLLFFAPLRRLRLFSFYCQVLLQLLIILTGNYNFFNLLTLVLATSLLDEQHVGRWLGPSRKRAATTWPPSLGGFLCFLLELCTYCLLLVGTVRCFGVEIRWEQRLLDSRVAFTYHEFTRWLGTVTLPLVGLAFLSLSAEILSALYRCFCIRGCGWKLWATVQWAIFSTAAVAMFTVSLVPFTYIDYESNGKLWPGIHRMFSAVERFQVANSYGLFRRMTGVGGRPEVVLEGSYDGQNWTEIEFMYKPGNISAAPAVVTPHQPRLDWQMWFAALAPHTSSPWFTSFVHRLLQGKEDVIRLVQGDPSQYPFSARPPTFLRAQLYKYWFTSSSQHSPEPAAWWRRQLVQEFFPVVSLGDPTLETLLERHGMK</sequence>
<gene>
    <name evidence="11" type="primary">Lmf2</name>
    <name evidence="11" type="ORF">RHICYA_R01820</name>
</gene>
<feature type="domain" description="Lipase maturation factor 1/2 N-terminal" evidence="9">
    <location>
        <begin position="8"/>
        <end position="169"/>
    </location>
</feature>
<dbReference type="Pfam" id="PF25179">
    <property type="entry name" value="LMF1_C"/>
    <property type="match status" value="1"/>
</dbReference>
<comment type="similarity">
    <text evidence="2 8">Belongs to the lipase maturation factor family.</text>
</comment>
<reference evidence="11 12" key="1">
    <citation type="submission" date="2019-09" db="EMBL/GenBank/DDBJ databases">
        <title>Bird 10,000 Genomes (B10K) Project - Family phase.</title>
        <authorList>
            <person name="Zhang G."/>
        </authorList>
    </citation>
    <scope>NUCLEOTIDE SEQUENCE [LARGE SCALE GENOMIC DNA]</scope>
    <source>
        <strain evidence="11">B10K-DU-002-35</strain>
        <tissue evidence="11">Muscle</tissue>
    </source>
</reference>
<feature type="non-terminal residue" evidence="11">
    <location>
        <position position="1"/>
    </location>
</feature>
<keyword evidence="4 8" id="KW-0256">Endoplasmic reticulum</keyword>
<feature type="transmembrane region" description="Helical" evidence="8">
    <location>
        <begin position="280"/>
        <end position="301"/>
    </location>
</feature>
<dbReference type="InterPro" id="IPR009613">
    <property type="entry name" value="LMF"/>
</dbReference>
<evidence type="ECO:0000256" key="8">
    <source>
        <dbReference type="RuleBase" id="RU361229"/>
    </source>
</evidence>
<feature type="transmembrane region" description="Helical" evidence="8">
    <location>
        <begin position="234"/>
        <end position="253"/>
    </location>
</feature>
<evidence type="ECO:0000256" key="4">
    <source>
        <dbReference type="ARBA" id="ARBA00022824"/>
    </source>
</evidence>